<accession>A0A2P2QX39</accession>
<proteinExistence type="predicted"/>
<sequence length="29" mass="3371">MNMRGKNPGIQKWIFSFVVFTYQPYFGGG</sequence>
<dbReference type="EMBL" id="GGEC01091059">
    <property type="protein sequence ID" value="MBX71543.1"/>
    <property type="molecule type" value="Transcribed_RNA"/>
</dbReference>
<protein>
    <submittedName>
        <fullName evidence="1">Uncharacterized protein</fullName>
    </submittedName>
</protein>
<evidence type="ECO:0000313" key="1">
    <source>
        <dbReference type="EMBL" id="MBX71543.1"/>
    </source>
</evidence>
<organism evidence="1">
    <name type="scientific">Rhizophora mucronata</name>
    <name type="common">Asiatic mangrove</name>
    <dbReference type="NCBI Taxonomy" id="61149"/>
    <lineage>
        <taxon>Eukaryota</taxon>
        <taxon>Viridiplantae</taxon>
        <taxon>Streptophyta</taxon>
        <taxon>Embryophyta</taxon>
        <taxon>Tracheophyta</taxon>
        <taxon>Spermatophyta</taxon>
        <taxon>Magnoliopsida</taxon>
        <taxon>eudicotyledons</taxon>
        <taxon>Gunneridae</taxon>
        <taxon>Pentapetalae</taxon>
        <taxon>rosids</taxon>
        <taxon>fabids</taxon>
        <taxon>Malpighiales</taxon>
        <taxon>Rhizophoraceae</taxon>
        <taxon>Rhizophora</taxon>
    </lineage>
</organism>
<name>A0A2P2QX39_RHIMU</name>
<reference evidence="1" key="1">
    <citation type="submission" date="2018-02" db="EMBL/GenBank/DDBJ databases">
        <title>Rhizophora mucronata_Transcriptome.</title>
        <authorList>
            <person name="Meera S.P."/>
            <person name="Sreeshan A."/>
            <person name="Augustine A."/>
        </authorList>
    </citation>
    <scope>NUCLEOTIDE SEQUENCE</scope>
    <source>
        <tissue evidence="1">Leaf</tissue>
    </source>
</reference>
<dbReference type="AlphaFoldDB" id="A0A2P2QX39"/>